<sequence>MSGTNATKHSASSDRSDRSDYENVTTSEGFTTTSSTENDASFLTSTRESTANVANSTLKATSPSSSSKLASFKLMKPNKGRLLSQILAFQNDDDDETS</sequence>
<organism evidence="4">
    <name type="scientific">Anisakis simplex</name>
    <name type="common">Herring worm</name>
    <dbReference type="NCBI Taxonomy" id="6269"/>
    <lineage>
        <taxon>Eukaryota</taxon>
        <taxon>Metazoa</taxon>
        <taxon>Ecdysozoa</taxon>
        <taxon>Nematoda</taxon>
        <taxon>Chromadorea</taxon>
        <taxon>Rhabditida</taxon>
        <taxon>Spirurina</taxon>
        <taxon>Ascaridomorpha</taxon>
        <taxon>Ascaridoidea</taxon>
        <taxon>Anisakidae</taxon>
        <taxon>Anisakis</taxon>
        <taxon>Anisakis simplex complex</taxon>
    </lineage>
</organism>
<reference evidence="4" key="1">
    <citation type="submission" date="2017-02" db="UniProtKB">
        <authorList>
            <consortium name="WormBaseParasite"/>
        </authorList>
    </citation>
    <scope>IDENTIFICATION</scope>
</reference>
<feature type="compositionally biased region" description="Polar residues" evidence="1">
    <location>
        <begin position="38"/>
        <end position="55"/>
    </location>
</feature>
<proteinExistence type="predicted"/>
<evidence type="ECO:0000313" key="2">
    <source>
        <dbReference type="EMBL" id="VDK23973.1"/>
    </source>
</evidence>
<evidence type="ECO:0000313" key="3">
    <source>
        <dbReference type="Proteomes" id="UP000267096"/>
    </source>
</evidence>
<accession>A0A0M3JAS2</accession>
<feature type="compositionally biased region" description="Basic and acidic residues" evidence="1">
    <location>
        <begin position="11"/>
        <end position="21"/>
    </location>
</feature>
<feature type="region of interest" description="Disordered" evidence="1">
    <location>
        <begin position="1"/>
        <end position="72"/>
    </location>
</feature>
<name>A0A0M3JAS2_ANISI</name>
<evidence type="ECO:0000256" key="1">
    <source>
        <dbReference type="SAM" id="MobiDB-lite"/>
    </source>
</evidence>
<dbReference type="Proteomes" id="UP000267096">
    <property type="component" value="Unassembled WGS sequence"/>
</dbReference>
<protein>
    <submittedName>
        <fullName evidence="2 4">Uncharacterized protein</fullName>
    </submittedName>
</protein>
<gene>
    <name evidence="2" type="ORF">ASIM_LOCUS4505</name>
</gene>
<dbReference type="WBParaSite" id="ASIM_0000469401-mRNA-1">
    <property type="protein sequence ID" value="ASIM_0000469401-mRNA-1"/>
    <property type="gene ID" value="ASIM_0000469401"/>
</dbReference>
<evidence type="ECO:0000313" key="4">
    <source>
        <dbReference type="WBParaSite" id="ASIM_0000469401-mRNA-1"/>
    </source>
</evidence>
<feature type="compositionally biased region" description="Low complexity" evidence="1">
    <location>
        <begin position="25"/>
        <end position="37"/>
    </location>
</feature>
<keyword evidence="3" id="KW-1185">Reference proteome</keyword>
<dbReference type="AlphaFoldDB" id="A0A0M3JAS2"/>
<reference evidence="2 3" key="2">
    <citation type="submission" date="2018-11" db="EMBL/GenBank/DDBJ databases">
        <authorList>
            <consortium name="Pathogen Informatics"/>
        </authorList>
    </citation>
    <scope>NUCLEOTIDE SEQUENCE [LARGE SCALE GENOMIC DNA]</scope>
</reference>
<feature type="compositionally biased region" description="Low complexity" evidence="1">
    <location>
        <begin position="56"/>
        <end position="71"/>
    </location>
</feature>
<dbReference type="EMBL" id="UYRR01007921">
    <property type="protein sequence ID" value="VDK23973.1"/>
    <property type="molecule type" value="Genomic_DNA"/>
</dbReference>